<accession>A0AAU7AP05</accession>
<evidence type="ECO:0000256" key="1">
    <source>
        <dbReference type="ARBA" id="ARBA00006484"/>
    </source>
</evidence>
<dbReference type="KEGG" id="parq:DSM112329_00128"/>
<dbReference type="Pfam" id="PF00106">
    <property type="entry name" value="adh_short"/>
    <property type="match status" value="1"/>
</dbReference>
<dbReference type="AlphaFoldDB" id="A0AAU7AP05"/>
<dbReference type="PRINTS" id="PR00081">
    <property type="entry name" value="GDHRDH"/>
</dbReference>
<dbReference type="PROSITE" id="PS00061">
    <property type="entry name" value="ADH_SHORT"/>
    <property type="match status" value="1"/>
</dbReference>
<protein>
    <submittedName>
        <fullName evidence="4">FabG-like 3-oxoacyl-(Acyl-carrier-protein) reductase</fullName>
    </submittedName>
</protein>
<dbReference type="RefSeq" id="WP_354699870.1">
    <property type="nucleotide sequence ID" value="NZ_CP114014.1"/>
</dbReference>
<dbReference type="GO" id="GO:0016616">
    <property type="term" value="F:oxidoreductase activity, acting on the CH-OH group of donors, NAD or NADP as acceptor"/>
    <property type="evidence" value="ECO:0007669"/>
    <property type="project" value="TreeGrafter"/>
</dbReference>
<organism evidence="4">
    <name type="scientific">Paraconexibacter sp. AEG42_29</name>
    <dbReference type="NCBI Taxonomy" id="2997339"/>
    <lineage>
        <taxon>Bacteria</taxon>
        <taxon>Bacillati</taxon>
        <taxon>Actinomycetota</taxon>
        <taxon>Thermoleophilia</taxon>
        <taxon>Solirubrobacterales</taxon>
        <taxon>Paraconexibacteraceae</taxon>
        <taxon>Paraconexibacter</taxon>
    </lineage>
</organism>
<dbReference type="PANTHER" id="PTHR24322">
    <property type="entry name" value="PKSB"/>
    <property type="match status" value="1"/>
</dbReference>
<dbReference type="InterPro" id="IPR036291">
    <property type="entry name" value="NAD(P)-bd_dom_sf"/>
</dbReference>
<keyword evidence="2" id="KW-0560">Oxidoreductase</keyword>
<dbReference type="Gene3D" id="3.40.50.720">
    <property type="entry name" value="NAD(P)-binding Rossmann-like Domain"/>
    <property type="match status" value="1"/>
</dbReference>
<comment type="similarity">
    <text evidence="1 3">Belongs to the short-chain dehydrogenases/reductases (SDR) family.</text>
</comment>
<dbReference type="CDD" id="cd05233">
    <property type="entry name" value="SDR_c"/>
    <property type="match status" value="1"/>
</dbReference>
<dbReference type="InterPro" id="IPR002347">
    <property type="entry name" value="SDR_fam"/>
</dbReference>
<dbReference type="EMBL" id="CP114014">
    <property type="protein sequence ID" value="XAY03316.1"/>
    <property type="molecule type" value="Genomic_DNA"/>
</dbReference>
<dbReference type="PRINTS" id="PR00080">
    <property type="entry name" value="SDRFAMILY"/>
</dbReference>
<name>A0AAU7AP05_9ACTN</name>
<evidence type="ECO:0000256" key="2">
    <source>
        <dbReference type="ARBA" id="ARBA00023002"/>
    </source>
</evidence>
<gene>
    <name evidence="4" type="ORF">DSM112329_00128</name>
</gene>
<reference evidence="4" key="1">
    <citation type="submission" date="2022-12" db="EMBL/GenBank/DDBJ databases">
        <title>Paraconexibacter alkalitolerans sp. nov. and Baekduia alba sp. nov., isolated from soil and emended description of the genera Paraconexibacter (Chun et al., 2020) and Baekduia (An et al., 2020).</title>
        <authorList>
            <person name="Vieira S."/>
            <person name="Huber K.J."/>
            <person name="Geppert A."/>
            <person name="Wolf J."/>
            <person name="Neumann-Schaal M."/>
            <person name="Muesken M."/>
            <person name="Overmann J."/>
        </authorList>
    </citation>
    <scope>NUCLEOTIDE SEQUENCE</scope>
    <source>
        <strain evidence="4">AEG42_29</strain>
    </source>
</reference>
<evidence type="ECO:0000313" key="4">
    <source>
        <dbReference type="EMBL" id="XAY03316.1"/>
    </source>
</evidence>
<dbReference type="NCBIfam" id="NF005878">
    <property type="entry name" value="PRK07825.1"/>
    <property type="match status" value="1"/>
</dbReference>
<dbReference type="InterPro" id="IPR020904">
    <property type="entry name" value="Sc_DH/Rdtase_CS"/>
</dbReference>
<proteinExistence type="inferred from homology"/>
<sequence length="296" mass="31114">MAKQPRILSGQVVAITGGARGIGKETARALVAQGMKVAIGDLDLAATEKTAAELGGGRDQVKGYALNVTDRDSFTAFIDGAERDLGPLDVLINNAGIMQLGPFLEEDDLTAHRQVDINVHGVLYGMKIVLPRFAARGRGHLVNIASSAGKGGFPGGATYCGTKHFVVGVSEAVRGELRGTDVEVSCVMPGVVNTELATGLKEARGVKNVQPQDVAEAIVEALQVPRFDVFVPKSIGPITSVMGLVPRRGREAIVRVMKADQVLASADPNARKAYELRAAASEPGLEPGEQVKQLTE</sequence>
<dbReference type="PANTHER" id="PTHR24322:SF736">
    <property type="entry name" value="RETINOL DEHYDROGENASE 10"/>
    <property type="match status" value="1"/>
</dbReference>
<evidence type="ECO:0000256" key="3">
    <source>
        <dbReference type="RuleBase" id="RU000363"/>
    </source>
</evidence>
<dbReference type="SUPFAM" id="SSF51735">
    <property type="entry name" value="NAD(P)-binding Rossmann-fold domains"/>
    <property type="match status" value="1"/>
</dbReference>